<gene>
    <name evidence="7" type="ORF">GKD88_10385</name>
    <name evidence="6" type="ORF">GKE08_10585</name>
</gene>
<dbReference type="InterPro" id="IPR027477">
    <property type="entry name" value="Succ_DH/fumarate_Rdtase_cat_sf"/>
</dbReference>
<dbReference type="AlphaFoldDB" id="A0A6N7S7Z2"/>
<keyword evidence="4" id="KW-0560">Oxidoreductase</keyword>
<evidence type="ECO:0000256" key="1">
    <source>
        <dbReference type="ARBA" id="ARBA00001974"/>
    </source>
</evidence>
<evidence type="ECO:0000256" key="4">
    <source>
        <dbReference type="ARBA" id="ARBA00023002"/>
    </source>
</evidence>
<comment type="caution">
    <text evidence="6">The sequence shown here is derived from an EMBL/GenBank/DDBJ whole genome shotgun (WGS) entry which is preliminary data.</text>
</comment>
<dbReference type="SUPFAM" id="SSF51905">
    <property type="entry name" value="FAD/NAD(P)-binding domain"/>
    <property type="match status" value="1"/>
</dbReference>
<dbReference type="EMBL" id="WKPJ01000015">
    <property type="protein sequence ID" value="MSA89772.1"/>
    <property type="molecule type" value="Genomic_DNA"/>
</dbReference>
<dbReference type="InterPro" id="IPR036188">
    <property type="entry name" value="FAD/NAD-bd_sf"/>
</dbReference>
<dbReference type="PANTHER" id="PTHR43400">
    <property type="entry name" value="FUMARATE REDUCTASE"/>
    <property type="match status" value="1"/>
</dbReference>
<keyword evidence="9" id="KW-1185">Reference proteome</keyword>
<dbReference type="SUPFAM" id="SSF56425">
    <property type="entry name" value="Succinate dehydrogenase/fumarate reductase flavoprotein, catalytic domain"/>
    <property type="match status" value="1"/>
</dbReference>
<evidence type="ECO:0000256" key="2">
    <source>
        <dbReference type="ARBA" id="ARBA00022630"/>
    </source>
</evidence>
<evidence type="ECO:0000313" key="8">
    <source>
        <dbReference type="Proteomes" id="UP000433575"/>
    </source>
</evidence>
<dbReference type="Gene3D" id="3.50.50.60">
    <property type="entry name" value="FAD/NAD(P)-binding domain"/>
    <property type="match status" value="1"/>
</dbReference>
<dbReference type="PANTHER" id="PTHR43400:SF10">
    <property type="entry name" value="3-OXOSTEROID 1-DEHYDROGENASE"/>
    <property type="match status" value="1"/>
</dbReference>
<reference evidence="8 9" key="1">
    <citation type="journal article" date="2019" name="Nat. Med.">
        <title>A library of human gut bacterial isolates paired with longitudinal multiomics data enables mechanistic microbiome research.</title>
        <authorList>
            <person name="Poyet M."/>
            <person name="Groussin M."/>
            <person name="Gibbons S.M."/>
            <person name="Avila-Pacheco J."/>
            <person name="Jiang X."/>
            <person name="Kearney S.M."/>
            <person name="Perrotta A.R."/>
            <person name="Berdy B."/>
            <person name="Zhao S."/>
            <person name="Lieberman T.D."/>
            <person name="Swanson P.K."/>
            <person name="Smith M."/>
            <person name="Roesemann S."/>
            <person name="Alexander J.E."/>
            <person name="Rich S.A."/>
            <person name="Livny J."/>
            <person name="Vlamakis H."/>
            <person name="Clish C."/>
            <person name="Bullock K."/>
            <person name="Deik A."/>
            <person name="Scott J."/>
            <person name="Pierce K.A."/>
            <person name="Xavier R.J."/>
            <person name="Alm E.J."/>
        </authorList>
    </citation>
    <scope>NUCLEOTIDE SEQUENCE [LARGE SCALE GENOMIC DNA]</scope>
    <source>
        <strain evidence="6 8">BIOML-A4</strain>
        <strain evidence="7 9">BIOML-A5</strain>
    </source>
</reference>
<comment type="cofactor">
    <cofactor evidence="1">
        <name>FAD</name>
        <dbReference type="ChEBI" id="CHEBI:57692"/>
    </cofactor>
</comment>
<keyword evidence="3" id="KW-0274">FAD</keyword>
<dbReference type="InterPro" id="IPR006311">
    <property type="entry name" value="TAT_signal"/>
</dbReference>
<dbReference type="GO" id="GO:0033765">
    <property type="term" value="F:steroid dehydrogenase activity, acting on the CH-CH group of donors"/>
    <property type="evidence" value="ECO:0007669"/>
    <property type="project" value="UniProtKB-ARBA"/>
</dbReference>
<proteinExistence type="predicted"/>
<accession>A0A6N7S7Z2</accession>
<evidence type="ECO:0000313" key="6">
    <source>
        <dbReference type="EMBL" id="MSA89772.1"/>
    </source>
</evidence>
<dbReference type="Proteomes" id="UP000480929">
    <property type="component" value="Unassembled WGS sequence"/>
</dbReference>
<organism evidence="6 8">
    <name type="scientific">Holdemania massiliensis</name>
    <dbReference type="NCBI Taxonomy" id="1468449"/>
    <lineage>
        <taxon>Bacteria</taxon>
        <taxon>Bacillati</taxon>
        <taxon>Bacillota</taxon>
        <taxon>Erysipelotrichia</taxon>
        <taxon>Erysipelotrichales</taxon>
        <taxon>Erysipelotrichaceae</taxon>
        <taxon>Holdemania</taxon>
    </lineage>
</organism>
<dbReference type="PROSITE" id="PS51318">
    <property type="entry name" value="TAT"/>
    <property type="match status" value="1"/>
</dbReference>
<dbReference type="Pfam" id="PF00890">
    <property type="entry name" value="FAD_binding_2"/>
    <property type="match status" value="1"/>
</dbReference>
<evidence type="ECO:0000259" key="5">
    <source>
        <dbReference type="Pfam" id="PF00890"/>
    </source>
</evidence>
<feature type="domain" description="FAD-dependent oxidoreductase 2 FAD-binding" evidence="5">
    <location>
        <begin position="66"/>
        <end position="488"/>
    </location>
</feature>
<dbReference type="InterPro" id="IPR003953">
    <property type="entry name" value="FAD-dep_OxRdtase_2_FAD-bd"/>
</dbReference>
<protein>
    <submittedName>
        <fullName evidence="6">FAD-dependent oxidoreductase</fullName>
    </submittedName>
</protein>
<evidence type="ECO:0000256" key="3">
    <source>
        <dbReference type="ARBA" id="ARBA00022827"/>
    </source>
</evidence>
<dbReference type="NCBIfam" id="TIGR01409">
    <property type="entry name" value="TAT_signal_seq"/>
    <property type="match status" value="1"/>
</dbReference>
<sequence length="518" mass="54965">MTKISRRSFLKGSASLAVLGVLGGCAQQNDSGKTPENTPAAPKYNATSKTGLCPLDFSKMEKLTTDVAVIGGGGAGICAAIAAAQNGAQVLLMEKLGMLGGATILSGGKIPATGTEEQLAYGVTDDTVEANARDILRPNNYSVREELVYTVCENAKDMIEWTREMGVKWTIMDSLYYGQSEYRMHNAEGNGAGMTQAMIDTLNATEAITTLLEFSVEGLTLEGDVVTGCYGKDKAGKEFVIEAKNVVLASSGFGNNDEMLAQYCPETLPAVKIVASGATGEGILWGEQLGAKLACMGAYQGYAFHNVDNDTTSDQGLANNGGIFINEQGHRFCNEYGGYSELTPHILAQSHNLCYLCFTDIQKEKCANFVKWDEEGIVFKAETIDDLAAAIGVDPAVMNKTVSQYQAGIEKGEDLYNRTKLPANFDGPYYAIKITGEIRHTQGGIATDVDAHALREDGSVIQGLYAAGGCTEGFSSGDGAAYMSGNGLLQAMIFGKIAGIKAATEQRGEIKAVQWSKA</sequence>
<dbReference type="Proteomes" id="UP000433575">
    <property type="component" value="Unassembled WGS sequence"/>
</dbReference>
<evidence type="ECO:0000313" key="9">
    <source>
        <dbReference type="Proteomes" id="UP000480929"/>
    </source>
</evidence>
<dbReference type="OrthoDB" id="9806398at2"/>
<dbReference type="InterPro" id="IPR050315">
    <property type="entry name" value="FAD-oxidoreductase_2"/>
</dbReference>
<dbReference type="PROSITE" id="PS51257">
    <property type="entry name" value="PROKAR_LIPOPROTEIN"/>
    <property type="match status" value="1"/>
</dbReference>
<dbReference type="RefSeq" id="WP_154238981.1">
    <property type="nucleotide sequence ID" value="NZ_CALJPI010000197.1"/>
</dbReference>
<dbReference type="InterPro" id="IPR019546">
    <property type="entry name" value="TAT_signal_bac_arc"/>
</dbReference>
<evidence type="ECO:0000313" key="7">
    <source>
        <dbReference type="EMBL" id="MSC33527.1"/>
    </source>
</evidence>
<keyword evidence="2" id="KW-0285">Flavoprotein</keyword>
<dbReference type="EMBL" id="WKPI01000017">
    <property type="protein sequence ID" value="MSC33527.1"/>
    <property type="molecule type" value="Genomic_DNA"/>
</dbReference>
<dbReference type="Pfam" id="PF10518">
    <property type="entry name" value="TAT_signal"/>
    <property type="match status" value="1"/>
</dbReference>
<dbReference type="GO" id="GO:0008202">
    <property type="term" value="P:steroid metabolic process"/>
    <property type="evidence" value="ECO:0007669"/>
    <property type="project" value="UniProtKB-ARBA"/>
</dbReference>
<name>A0A6N7S7Z2_9FIRM</name>
<dbReference type="Gene3D" id="3.90.700.10">
    <property type="entry name" value="Succinate dehydrogenase/fumarate reductase flavoprotein, catalytic domain"/>
    <property type="match status" value="1"/>
</dbReference>